<keyword evidence="1" id="KW-1133">Transmembrane helix</keyword>
<feature type="transmembrane region" description="Helical" evidence="1">
    <location>
        <begin position="106"/>
        <end position="124"/>
    </location>
</feature>
<sequence length="158" mass="17939">MNRVTVRVTVVVDTREQEPYAFESGCTEVVRRALPAGDYSVEGHEDSVAVERKTLEDFVSTVIRSRKRFTKELRRLSEYDAACVVVEADLRDILGGRYRSGAHPNAVLGALLSIVVGFGIPVFFCSDRQAACRFVEEFLHRYHRKVSRRCEQDQTTNP</sequence>
<evidence type="ECO:0000313" key="3">
    <source>
        <dbReference type="EMBL" id="VBB41687.1"/>
    </source>
</evidence>
<dbReference type="Pfam" id="PF02732">
    <property type="entry name" value="ERCC4"/>
    <property type="match status" value="1"/>
</dbReference>
<evidence type="ECO:0000259" key="2">
    <source>
        <dbReference type="SMART" id="SM00891"/>
    </source>
</evidence>
<dbReference type="SMART" id="SM00891">
    <property type="entry name" value="ERCC4"/>
    <property type="match status" value="1"/>
</dbReference>
<evidence type="ECO:0000256" key="1">
    <source>
        <dbReference type="SAM" id="Phobius"/>
    </source>
</evidence>
<dbReference type="AlphaFoldDB" id="A0A653A0W4"/>
<dbReference type="InterPro" id="IPR006166">
    <property type="entry name" value="ERCC4_domain"/>
</dbReference>
<dbReference type="GO" id="GO:0003677">
    <property type="term" value="F:DNA binding"/>
    <property type="evidence" value="ECO:0007669"/>
    <property type="project" value="InterPro"/>
</dbReference>
<dbReference type="Gene3D" id="3.40.50.10130">
    <property type="match status" value="1"/>
</dbReference>
<dbReference type="InterPro" id="IPR011335">
    <property type="entry name" value="Restrct_endonuc-II-like"/>
</dbReference>
<dbReference type="EMBL" id="UPXX01000007">
    <property type="protein sequence ID" value="VBB41687.1"/>
    <property type="molecule type" value="Genomic_DNA"/>
</dbReference>
<keyword evidence="1" id="KW-0812">Transmembrane</keyword>
<protein>
    <submittedName>
        <fullName evidence="3">ERCC4 domain protein</fullName>
    </submittedName>
</protein>
<organism evidence="3">
    <name type="scientific">Uncultured Desulfatiglans sp</name>
    <dbReference type="NCBI Taxonomy" id="1748965"/>
    <lineage>
        <taxon>Bacteria</taxon>
        <taxon>Pseudomonadati</taxon>
        <taxon>Thermodesulfobacteriota</taxon>
        <taxon>Desulfobacteria</taxon>
        <taxon>Desulfatiglandales</taxon>
        <taxon>Desulfatiglandaceae</taxon>
        <taxon>Desulfatiglans</taxon>
        <taxon>environmental samples</taxon>
    </lineage>
</organism>
<keyword evidence="1" id="KW-0472">Membrane</keyword>
<dbReference type="GO" id="GO:0006259">
    <property type="term" value="P:DNA metabolic process"/>
    <property type="evidence" value="ECO:0007669"/>
    <property type="project" value="UniProtKB-ARBA"/>
</dbReference>
<feature type="domain" description="ERCC4" evidence="2">
    <location>
        <begin position="9"/>
        <end position="90"/>
    </location>
</feature>
<dbReference type="GO" id="GO:0004518">
    <property type="term" value="F:nuclease activity"/>
    <property type="evidence" value="ECO:0007669"/>
    <property type="project" value="InterPro"/>
</dbReference>
<proteinExistence type="predicted"/>
<dbReference type="SUPFAM" id="SSF52980">
    <property type="entry name" value="Restriction endonuclease-like"/>
    <property type="match status" value="1"/>
</dbReference>
<gene>
    <name evidence="3" type="ORF">TRIP_B150011</name>
</gene>
<accession>A0A653A0W4</accession>
<name>A0A653A0W4_UNCDX</name>
<reference evidence="3" key="1">
    <citation type="submission" date="2018-07" db="EMBL/GenBank/DDBJ databases">
        <authorList>
            <consortium name="Genoscope - CEA"/>
            <person name="William W."/>
        </authorList>
    </citation>
    <scope>NUCLEOTIDE SEQUENCE</scope>
    <source>
        <strain evidence="3">IK1</strain>
    </source>
</reference>